<dbReference type="PANTHER" id="PTHR33755">
    <property type="entry name" value="TOXIN PARE1-RELATED"/>
    <property type="match status" value="1"/>
</dbReference>
<dbReference type="EMBL" id="JBHSLU010000063">
    <property type="protein sequence ID" value="MFC5507474.1"/>
    <property type="molecule type" value="Genomic_DNA"/>
</dbReference>
<dbReference type="RefSeq" id="WP_066721437.1">
    <property type="nucleotide sequence ID" value="NZ_JBHSLU010000063.1"/>
</dbReference>
<keyword evidence="4" id="KW-1185">Reference proteome</keyword>
<protein>
    <submittedName>
        <fullName evidence="3">Type II toxin-antitoxin system RelE/ParE family toxin</fullName>
    </submittedName>
</protein>
<keyword evidence="2" id="KW-1277">Toxin-antitoxin system</keyword>
<accession>A0ABW0P9K4</accession>
<sequence>MSRRVEWSVSALDDLDQSVAYIARDSPAAAREVAATIGRSALALALRPTGRPGRVPGTYEKSVSGLPYVIAYAVPDEARLVVLRVIHTARDWPSGAWPKA</sequence>
<comment type="caution">
    <text evidence="3">The sequence shown here is derived from an EMBL/GenBank/DDBJ whole genome shotgun (WGS) entry which is preliminary data.</text>
</comment>
<comment type="similarity">
    <text evidence="1">Belongs to the RelE toxin family.</text>
</comment>
<proteinExistence type="inferred from homology"/>
<evidence type="ECO:0000256" key="1">
    <source>
        <dbReference type="ARBA" id="ARBA00006226"/>
    </source>
</evidence>
<dbReference type="InterPro" id="IPR007712">
    <property type="entry name" value="RelE/ParE_toxin"/>
</dbReference>
<dbReference type="Proteomes" id="UP001596060">
    <property type="component" value="Unassembled WGS sequence"/>
</dbReference>
<dbReference type="Gene3D" id="3.30.2310.20">
    <property type="entry name" value="RelE-like"/>
    <property type="match status" value="1"/>
</dbReference>
<dbReference type="InterPro" id="IPR035093">
    <property type="entry name" value="RelE/ParE_toxin_dom_sf"/>
</dbReference>
<name>A0ABW0P9K4_9HYPH</name>
<dbReference type="InterPro" id="IPR051803">
    <property type="entry name" value="TA_system_RelE-like_toxin"/>
</dbReference>
<reference evidence="4" key="1">
    <citation type="journal article" date="2019" name="Int. J. Syst. Evol. Microbiol.">
        <title>The Global Catalogue of Microorganisms (GCM) 10K type strain sequencing project: providing services to taxonomists for standard genome sequencing and annotation.</title>
        <authorList>
            <consortium name="The Broad Institute Genomics Platform"/>
            <consortium name="The Broad Institute Genome Sequencing Center for Infectious Disease"/>
            <person name="Wu L."/>
            <person name="Ma J."/>
        </authorList>
    </citation>
    <scope>NUCLEOTIDE SEQUENCE [LARGE SCALE GENOMIC DNA]</scope>
    <source>
        <strain evidence="4">CCUG 43117</strain>
    </source>
</reference>
<organism evidence="3 4">
    <name type="scientific">Bosea massiliensis</name>
    <dbReference type="NCBI Taxonomy" id="151419"/>
    <lineage>
        <taxon>Bacteria</taxon>
        <taxon>Pseudomonadati</taxon>
        <taxon>Pseudomonadota</taxon>
        <taxon>Alphaproteobacteria</taxon>
        <taxon>Hyphomicrobiales</taxon>
        <taxon>Boseaceae</taxon>
        <taxon>Bosea</taxon>
    </lineage>
</organism>
<dbReference type="PANTHER" id="PTHR33755:SF6">
    <property type="entry name" value="PLASMID STABILIZATION SYSTEM PROTEIN"/>
    <property type="match status" value="1"/>
</dbReference>
<gene>
    <name evidence="3" type="ORF">ACFPN9_19720</name>
</gene>
<evidence type="ECO:0000313" key="3">
    <source>
        <dbReference type="EMBL" id="MFC5507474.1"/>
    </source>
</evidence>
<evidence type="ECO:0000256" key="2">
    <source>
        <dbReference type="ARBA" id="ARBA00022649"/>
    </source>
</evidence>
<evidence type="ECO:0000313" key="4">
    <source>
        <dbReference type="Proteomes" id="UP001596060"/>
    </source>
</evidence>
<dbReference type="Pfam" id="PF05016">
    <property type="entry name" value="ParE_toxin"/>
    <property type="match status" value="1"/>
</dbReference>